<dbReference type="EMBL" id="QDKG01000001">
    <property type="protein sequence ID" value="PVH26622.1"/>
    <property type="molecule type" value="Genomic_DNA"/>
</dbReference>
<evidence type="ECO:0000256" key="1">
    <source>
        <dbReference type="SAM" id="Phobius"/>
    </source>
</evidence>
<accession>A0A2T8HMU3</accession>
<keyword evidence="1" id="KW-0472">Membrane</keyword>
<evidence type="ECO:0008006" key="4">
    <source>
        <dbReference type="Google" id="ProtNLM"/>
    </source>
</evidence>
<dbReference type="OrthoDB" id="1358731at2"/>
<keyword evidence="1" id="KW-1133">Transmembrane helix</keyword>
<dbReference type="Proteomes" id="UP000245627">
    <property type="component" value="Unassembled WGS sequence"/>
</dbReference>
<dbReference type="AlphaFoldDB" id="A0A2T8HMU3"/>
<reference evidence="2 3" key="1">
    <citation type="submission" date="2018-04" db="EMBL/GenBank/DDBJ databases">
        <title>Sphingobacterium cortibacter sp. nov.</title>
        <authorList>
            <person name="Li Y."/>
        </authorList>
    </citation>
    <scope>NUCLEOTIDE SEQUENCE [LARGE SCALE GENOMIC DNA]</scope>
    <source>
        <strain evidence="2 3">2c-3</strain>
    </source>
</reference>
<keyword evidence="3" id="KW-1185">Reference proteome</keyword>
<evidence type="ECO:0000313" key="2">
    <source>
        <dbReference type="EMBL" id="PVH26622.1"/>
    </source>
</evidence>
<sequence length="201" mass="23424">MNFTEVPFTDPNAARIYRDYMNRVRRIARKLDRATQQEIVMEINSHIYESFQGESNYAAHETEKLLDTLEHLGQPELFLKPLIADKAMDQATHTFNPIKVVRALILNLTNGISYFLFALCYLLLFSFLIAIILKEIFPTEIGIYSNYKNIFVIGSVEDQYQDLKLADEYFMPIMLVLSAVVYLIITFLLKIKRSLNRRRTA</sequence>
<feature type="transmembrane region" description="Helical" evidence="1">
    <location>
        <begin position="169"/>
        <end position="189"/>
    </location>
</feature>
<comment type="caution">
    <text evidence="2">The sequence shown here is derived from an EMBL/GenBank/DDBJ whole genome shotgun (WGS) entry which is preliminary data.</text>
</comment>
<proteinExistence type="predicted"/>
<dbReference type="RefSeq" id="WP_116774480.1">
    <property type="nucleotide sequence ID" value="NZ_QDKG01000001.1"/>
</dbReference>
<gene>
    <name evidence="2" type="ORF">DC487_03145</name>
</gene>
<protein>
    <recommendedName>
        <fullName evidence="4">DUF1700 domain-containing protein</fullName>
    </recommendedName>
</protein>
<name>A0A2T8HMU3_9SPHI</name>
<keyword evidence="1" id="KW-0812">Transmembrane</keyword>
<organism evidence="2 3">
    <name type="scientific">Sphingobacterium corticibacter</name>
    <dbReference type="NCBI Taxonomy" id="2171749"/>
    <lineage>
        <taxon>Bacteria</taxon>
        <taxon>Pseudomonadati</taxon>
        <taxon>Bacteroidota</taxon>
        <taxon>Sphingobacteriia</taxon>
        <taxon>Sphingobacteriales</taxon>
        <taxon>Sphingobacteriaceae</taxon>
        <taxon>Sphingobacterium</taxon>
    </lineage>
</organism>
<feature type="transmembrane region" description="Helical" evidence="1">
    <location>
        <begin position="112"/>
        <end position="133"/>
    </location>
</feature>
<evidence type="ECO:0000313" key="3">
    <source>
        <dbReference type="Proteomes" id="UP000245627"/>
    </source>
</evidence>